<comment type="caution">
    <text evidence="2">The sequence shown here is derived from an EMBL/GenBank/DDBJ whole genome shotgun (WGS) entry which is preliminary data.</text>
</comment>
<gene>
    <name evidence="2" type="ORF">SteCoe_30817</name>
</gene>
<dbReference type="Proteomes" id="UP000187209">
    <property type="component" value="Unassembled WGS sequence"/>
</dbReference>
<protein>
    <submittedName>
        <fullName evidence="2">Uncharacterized protein</fullName>
    </submittedName>
</protein>
<keyword evidence="3" id="KW-1185">Reference proteome</keyword>
<name>A0A1R2B2Q0_9CILI</name>
<organism evidence="2 3">
    <name type="scientific">Stentor coeruleus</name>
    <dbReference type="NCBI Taxonomy" id="5963"/>
    <lineage>
        <taxon>Eukaryota</taxon>
        <taxon>Sar</taxon>
        <taxon>Alveolata</taxon>
        <taxon>Ciliophora</taxon>
        <taxon>Postciliodesmatophora</taxon>
        <taxon>Heterotrichea</taxon>
        <taxon>Heterotrichida</taxon>
        <taxon>Stentoridae</taxon>
        <taxon>Stentor</taxon>
    </lineage>
</organism>
<proteinExistence type="predicted"/>
<accession>A0A1R2B2Q0</accession>
<feature type="region of interest" description="Disordered" evidence="1">
    <location>
        <begin position="156"/>
        <end position="182"/>
    </location>
</feature>
<evidence type="ECO:0000313" key="3">
    <source>
        <dbReference type="Proteomes" id="UP000187209"/>
    </source>
</evidence>
<feature type="compositionally biased region" description="Basic and acidic residues" evidence="1">
    <location>
        <begin position="123"/>
        <end position="134"/>
    </location>
</feature>
<feature type="compositionally biased region" description="Polar residues" evidence="1">
    <location>
        <begin position="87"/>
        <end position="110"/>
    </location>
</feature>
<dbReference type="AlphaFoldDB" id="A0A1R2B2Q0"/>
<reference evidence="2 3" key="1">
    <citation type="submission" date="2016-11" db="EMBL/GenBank/DDBJ databases">
        <title>The macronuclear genome of Stentor coeruleus: a giant cell with tiny introns.</title>
        <authorList>
            <person name="Slabodnick M."/>
            <person name="Ruby J.G."/>
            <person name="Reiff S.B."/>
            <person name="Swart E.C."/>
            <person name="Gosai S."/>
            <person name="Prabakaran S."/>
            <person name="Witkowska E."/>
            <person name="Larue G.E."/>
            <person name="Fisher S."/>
            <person name="Freeman R.M."/>
            <person name="Gunawardena J."/>
            <person name="Chu W."/>
            <person name="Stover N.A."/>
            <person name="Gregory B.D."/>
            <person name="Nowacki M."/>
            <person name="Derisi J."/>
            <person name="Roy S.W."/>
            <person name="Marshall W.F."/>
            <person name="Sood P."/>
        </authorList>
    </citation>
    <scope>NUCLEOTIDE SEQUENCE [LARGE SCALE GENOMIC DNA]</scope>
    <source>
        <strain evidence="2">WM001</strain>
    </source>
</reference>
<sequence>MAAFPQDSYSRTLPITPPKRNPITQEGVLTPDFNSPYKSTPRNEDPSKSYPRTMLITPPKRNPITQEGVLVSDFKKPYKSPLKNEDSLSNYSNNLPTTPSKRNPITQEEIQISDFKKPYKSPPKYEDSPKKNEGISRAPFSAYTFKSFTLADTPLEPYKPYKKMNSSGPYEPYHNQLSKNKGEFTPIQRDPIIQEQVDITPPKIRHKVTQSSVTFSYEKQKSEKNIGTKPGL</sequence>
<evidence type="ECO:0000313" key="2">
    <source>
        <dbReference type="EMBL" id="OMJ71061.1"/>
    </source>
</evidence>
<feature type="region of interest" description="Disordered" evidence="1">
    <location>
        <begin position="208"/>
        <end position="232"/>
    </location>
</feature>
<dbReference type="EMBL" id="MPUH01001026">
    <property type="protein sequence ID" value="OMJ71061.1"/>
    <property type="molecule type" value="Genomic_DNA"/>
</dbReference>
<feature type="region of interest" description="Disordered" evidence="1">
    <location>
        <begin position="1"/>
        <end position="136"/>
    </location>
</feature>
<evidence type="ECO:0000256" key="1">
    <source>
        <dbReference type="SAM" id="MobiDB-lite"/>
    </source>
</evidence>